<feature type="region of interest" description="Disordered" evidence="1">
    <location>
        <begin position="1"/>
        <end position="20"/>
    </location>
</feature>
<dbReference type="RefSeq" id="WP_372451348.1">
    <property type="nucleotide sequence ID" value="NZ_JAHCLR010000017.1"/>
</dbReference>
<organism evidence="2 3">
    <name type="scientific">Mycolicibacter acidiphilus</name>
    <dbReference type="NCBI Taxonomy" id="2835306"/>
    <lineage>
        <taxon>Bacteria</taxon>
        <taxon>Bacillati</taxon>
        <taxon>Actinomycetota</taxon>
        <taxon>Actinomycetes</taxon>
        <taxon>Mycobacteriales</taxon>
        <taxon>Mycobacteriaceae</taxon>
        <taxon>Mycolicibacter</taxon>
    </lineage>
</organism>
<evidence type="ECO:0008006" key="4">
    <source>
        <dbReference type="Google" id="ProtNLM"/>
    </source>
</evidence>
<sequence>MGGQHRANGNRQSADAKVRGARRVAGATTAVGAFLAFGLAPLTSAPAAHADGEFDWLTEMLEPATTSVSTNDLGEFSGPVVDSGGWLSPLSPLSPGDDLSGSAASTSDAGIFAELLTSFYTPMHDSIEAWIQSSTGQTVDAAINALVGSHMIGDGTAGTAADPNGGAAGWLFGDGGAGYDGGGGDGGAAGFFGNGGDGGTGAAGGVGGTGGAGGTFMGFGGDGGAGGVGATGAVGGTGGTGGDGIGWFLSAGGTGGVGGTGGIGAV</sequence>
<gene>
    <name evidence="2" type="ORF">KIH27_10665</name>
</gene>
<dbReference type="EMBL" id="JAHCLR010000017">
    <property type="protein sequence ID" value="MBS9534046.1"/>
    <property type="molecule type" value="Genomic_DNA"/>
</dbReference>
<proteinExistence type="predicted"/>
<reference evidence="2 3" key="1">
    <citation type="submission" date="2021-05" db="EMBL/GenBank/DDBJ databases">
        <title>Mycobacterium acidophilum sp. nov., an extremely acid-tolerant member of the genus Mycobacterium.</title>
        <authorList>
            <person name="Xia J."/>
        </authorList>
    </citation>
    <scope>NUCLEOTIDE SEQUENCE [LARGE SCALE GENOMIC DNA]</scope>
    <source>
        <strain evidence="2 3">M1</strain>
    </source>
</reference>
<evidence type="ECO:0000313" key="3">
    <source>
        <dbReference type="Proteomes" id="UP001519535"/>
    </source>
</evidence>
<accession>A0ABS5RIC4</accession>
<evidence type="ECO:0000313" key="2">
    <source>
        <dbReference type="EMBL" id="MBS9534046.1"/>
    </source>
</evidence>
<evidence type="ECO:0000256" key="1">
    <source>
        <dbReference type="SAM" id="MobiDB-lite"/>
    </source>
</evidence>
<feature type="non-terminal residue" evidence="2">
    <location>
        <position position="266"/>
    </location>
</feature>
<keyword evidence="3" id="KW-1185">Reference proteome</keyword>
<protein>
    <recommendedName>
        <fullName evidence="4">PE-PGRS family protein</fullName>
    </recommendedName>
</protein>
<comment type="caution">
    <text evidence="2">The sequence shown here is derived from an EMBL/GenBank/DDBJ whole genome shotgun (WGS) entry which is preliminary data.</text>
</comment>
<name>A0ABS5RIC4_9MYCO</name>
<dbReference type="Pfam" id="PF21526">
    <property type="entry name" value="PGRS"/>
    <property type="match status" value="1"/>
</dbReference>
<dbReference type="InterPro" id="IPR048996">
    <property type="entry name" value="PGRS_rpt"/>
</dbReference>
<dbReference type="Proteomes" id="UP001519535">
    <property type="component" value="Unassembled WGS sequence"/>
</dbReference>